<dbReference type="InterPro" id="IPR036390">
    <property type="entry name" value="WH_DNA-bd_sf"/>
</dbReference>
<keyword evidence="3" id="KW-1185">Reference proteome</keyword>
<dbReference type="Gene3D" id="1.10.10.10">
    <property type="entry name" value="Winged helix-like DNA-binding domain superfamily/Winged helix DNA-binding domain"/>
    <property type="match status" value="1"/>
</dbReference>
<dbReference type="InterPro" id="IPR036388">
    <property type="entry name" value="WH-like_DNA-bd_sf"/>
</dbReference>
<proteinExistence type="predicted"/>
<evidence type="ECO:0000313" key="2">
    <source>
        <dbReference type="EMBL" id="BDD01085.1"/>
    </source>
</evidence>
<keyword evidence="2" id="KW-0614">Plasmid</keyword>
<dbReference type="PANTHER" id="PTHR33164">
    <property type="entry name" value="TRANSCRIPTIONAL REGULATOR, MARR FAMILY"/>
    <property type="match status" value="1"/>
</dbReference>
<dbReference type="PANTHER" id="PTHR33164:SF43">
    <property type="entry name" value="HTH-TYPE TRANSCRIPTIONAL REPRESSOR YETL"/>
    <property type="match status" value="1"/>
</dbReference>
<dbReference type="InterPro" id="IPR039422">
    <property type="entry name" value="MarR/SlyA-like"/>
</dbReference>
<dbReference type="InterPro" id="IPR000835">
    <property type="entry name" value="HTH_MarR-typ"/>
</dbReference>
<accession>A0ABN6LD86</accession>
<dbReference type="CDD" id="cd00090">
    <property type="entry name" value="HTH_ARSR"/>
    <property type="match status" value="1"/>
</dbReference>
<sequence length="139" mass="15399">MHETYDEHCLYFAANTLARKISKLADEAFVPVGIPASYAYLLIYIQGNPSALQSELADGMHLKPSTITRFVDKLVNADLIVRKKEGRVVTVSLTNKGEEVIPKITSALKNLHDHYCELLGEAAALKLIQGVYQANNKLE</sequence>
<dbReference type="InterPro" id="IPR011991">
    <property type="entry name" value="ArsR-like_HTH"/>
</dbReference>
<dbReference type="EMBL" id="AP025293">
    <property type="protein sequence ID" value="BDD01085.1"/>
    <property type="molecule type" value="Genomic_DNA"/>
</dbReference>
<dbReference type="SUPFAM" id="SSF46785">
    <property type="entry name" value="Winged helix' DNA-binding domain"/>
    <property type="match status" value="1"/>
</dbReference>
<evidence type="ECO:0000313" key="3">
    <source>
        <dbReference type="Proteomes" id="UP001354989"/>
    </source>
</evidence>
<protein>
    <submittedName>
        <fullName evidence="2">MarR family transcriptional regulator</fullName>
    </submittedName>
</protein>
<feature type="domain" description="HTH marR-type" evidence="1">
    <location>
        <begin position="27"/>
        <end position="124"/>
    </location>
</feature>
<dbReference type="Pfam" id="PF01047">
    <property type="entry name" value="MarR"/>
    <property type="match status" value="1"/>
</dbReference>
<organism evidence="2 3">
    <name type="scientific">Persicobacter psychrovividus</name>
    <dbReference type="NCBI Taxonomy" id="387638"/>
    <lineage>
        <taxon>Bacteria</taxon>
        <taxon>Pseudomonadati</taxon>
        <taxon>Bacteroidota</taxon>
        <taxon>Cytophagia</taxon>
        <taxon>Cytophagales</taxon>
        <taxon>Persicobacteraceae</taxon>
        <taxon>Persicobacter</taxon>
    </lineage>
</organism>
<gene>
    <name evidence="2" type="ORF">PEPS_33650</name>
</gene>
<reference evidence="2 3" key="1">
    <citation type="submission" date="2021-12" db="EMBL/GenBank/DDBJ databases">
        <title>Genome sequencing of bacteria with rrn-lacking chromosome and rrn-plasmid.</title>
        <authorList>
            <person name="Anda M."/>
            <person name="Iwasaki W."/>
        </authorList>
    </citation>
    <scope>NUCLEOTIDE SEQUENCE [LARGE SCALE GENOMIC DNA]</scope>
    <source>
        <strain evidence="2 3">NBRC 101262</strain>
        <plasmid evidence="2 3">pPP1</plasmid>
    </source>
</reference>
<dbReference type="RefSeq" id="WP_338398267.1">
    <property type="nucleotide sequence ID" value="NZ_AP025293.1"/>
</dbReference>
<dbReference type="Proteomes" id="UP001354989">
    <property type="component" value="Plasmid pPP1"/>
</dbReference>
<name>A0ABN6LD86_9BACT</name>
<evidence type="ECO:0000259" key="1">
    <source>
        <dbReference type="SMART" id="SM00347"/>
    </source>
</evidence>
<dbReference type="SMART" id="SM00347">
    <property type="entry name" value="HTH_MARR"/>
    <property type="match status" value="1"/>
</dbReference>
<geneLocation type="plasmid" evidence="2 3">
    <name>pPP1</name>
</geneLocation>